<accession>A0A9J6FAP2</accession>
<dbReference type="VEuPathDB" id="VectorBase:HLOH_060742"/>
<comment type="caution">
    <text evidence="1">The sequence shown here is derived from an EMBL/GenBank/DDBJ whole genome shotgun (WGS) entry which is preliminary data.</text>
</comment>
<name>A0A9J6FAP2_HAELO</name>
<proteinExistence type="predicted"/>
<organism evidence="1 2">
    <name type="scientific">Haemaphysalis longicornis</name>
    <name type="common">Bush tick</name>
    <dbReference type="NCBI Taxonomy" id="44386"/>
    <lineage>
        <taxon>Eukaryota</taxon>
        <taxon>Metazoa</taxon>
        <taxon>Ecdysozoa</taxon>
        <taxon>Arthropoda</taxon>
        <taxon>Chelicerata</taxon>
        <taxon>Arachnida</taxon>
        <taxon>Acari</taxon>
        <taxon>Parasitiformes</taxon>
        <taxon>Ixodida</taxon>
        <taxon>Ixodoidea</taxon>
        <taxon>Ixodidae</taxon>
        <taxon>Haemaphysalinae</taxon>
        <taxon>Haemaphysalis</taxon>
    </lineage>
</organism>
<dbReference type="InterPro" id="IPR027417">
    <property type="entry name" value="P-loop_NTPase"/>
</dbReference>
<sequence>MYAVRGLYLALRRSECFGLLGINGAGKTNHLRDAGRLVARDVRGGLHGVRKAQRKKTKARNTELIVDTQTCERWRTVCPFADASGGEPFVALN</sequence>
<dbReference type="Gene3D" id="3.40.50.300">
    <property type="entry name" value="P-loop containing nucleotide triphosphate hydrolases"/>
    <property type="match status" value="1"/>
</dbReference>
<reference evidence="1 2" key="1">
    <citation type="journal article" date="2020" name="Cell">
        <title>Large-Scale Comparative Analyses of Tick Genomes Elucidate Their Genetic Diversity and Vector Capacities.</title>
        <authorList>
            <consortium name="Tick Genome and Microbiome Consortium (TIGMIC)"/>
            <person name="Jia N."/>
            <person name="Wang J."/>
            <person name="Shi W."/>
            <person name="Du L."/>
            <person name="Sun Y."/>
            <person name="Zhan W."/>
            <person name="Jiang J.F."/>
            <person name="Wang Q."/>
            <person name="Zhang B."/>
            <person name="Ji P."/>
            <person name="Bell-Sakyi L."/>
            <person name="Cui X.M."/>
            <person name="Yuan T.T."/>
            <person name="Jiang B.G."/>
            <person name="Yang W.F."/>
            <person name="Lam T.T."/>
            <person name="Chang Q.C."/>
            <person name="Ding S.J."/>
            <person name="Wang X.J."/>
            <person name="Zhu J.G."/>
            <person name="Ruan X.D."/>
            <person name="Zhao L."/>
            <person name="Wei J.T."/>
            <person name="Ye R.Z."/>
            <person name="Que T.C."/>
            <person name="Du C.H."/>
            <person name="Zhou Y.H."/>
            <person name="Cheng J.X."/>
            <person name="Dai P.F."/>
            <person name="Guo W.B."/>
            <person name="Han X.H."/>
            <person name="Huang E.J."/>
            <person name="Li L.F."/>
            <person name="Wei W."/>
            <person name="Gao Y.C."/>
            <person name="Liu J.Z."/>
            <person name="Shao H.Z."/>
            <person name="Wang X."/>
            <person name="Wang C.C."/>
            <person name="Yang T.C."/>
            <person name="Huo Q.B."/>
            <person name="Li W."/>
            <person name="Chen H.Y."/>
            <person name="Chen S.E."/>
            <person name="Zhou L.G."/>
            <person name="Ni X.B."/>
            <person name="Tian J.H."/>
            <person name="Sheng Y."/>
            <person name="Liu T."/>
            <person name="Pan Y.S."/>
            <person name="Xia L.Y."/>
            <person name="Li J."/>
            <person name="Zhao F."/>
            <person name="Cao W.C."/>
        </authorList>
    </citation>
    <scope>NUCLEOTIDE SEQUENCE [LARGE SCALE GENOMIC DNA]</scope>
    <source>
        <strain evidence="1">HaeL-2018</strain>
    </source>
</reference>
<evidence type="ECO:0000313" key="2">
    <source>
        <dbReference type="Proteomes" id="UP000821853"/>
    </source>
</evidence>
<protein>
    <submittedName>
        <fullName evidence="1">Uncharacterized protein</fullName>
    </submittedName>
</protein>
<gene>
    <name evidence="1" type="ORF">HPB48_000923</name>
</gene>
<dbReference type="OrthoDB" id="10263751at2759"/>
<dbReference type="AlphaFoldDB" id="A0A9J6FAP2"/>
<dbReference type="Proteomes" id="UP000821853">
    <property type="component" value="Chromosome 1"/>
</dbReference>
<evidence type="ECO:0000313" key="1">
    <source>
        <dbReference type="EMBL" id="KAH9359513.1"/>
    </source>
</evidence>
<keyword evidence="2" id="KW-1185">Reference proteome</keyword>
<dbReference type="EMBL" id="JABSTR010000001">
    <property type="protein sequence ID" value="KAH9359513.1"/>
    <property type="molecule type" value="Genomic_DNA"/>
</dbReference>